<evidence type="ECO:0000313" key="1">
    <source>
        <dbReference type="EMBL" id="QLH82298.1"/>
    </source>
</evidence>
<reference evidence="1 2" key="1">
    <citation type="submission" date="2020-07" db="EMBL/GenBank/DDBJ databases">
        <title>Halosimplex litoreum sp. nov. and Halosimplex rubrum sp. nov., isolated from different salt environments.</title>
        <authorList>
            <person name="Cui H."/>
        </authorList>
    </citation>
    <scope>NUCLEOTIDE SEQUENCE [LARGE SCALE GENOMIC DNA]</scope>
    <source>
        <strain evidence="1 2">R2</strain>
    </source>
</reference>
<gene>
    <name evidence="1" type="ORF">HZS54_12045</name>
</gene>
<dbReference type="KEGG" id="hpel:HZS54_12045"/>
<organism evidence="1 2">
    <name type="scientific">Halosimplex pelagicum</name>
    <dbReference type="NCBI Taxonomy" id="869886"/>
    <lineage>
        <taxon>Archaea</taxon>
        <taxon>Methanobacteriati</taxon>
        <taxon>Methanobacteriota</taxon>
        <taxon>Stenosarchaea group</taxon>
        <taxon>Halobacteria</taxon>
        <taxon>Halobacteriales</taxon>
        <taxon>Haloarculaceae</taxon>
        <taxon>Halosimplex</taxon>
    </lineage>
</organism>
<dbReference type="Proteomes" id="UP000509346">
    <property type="component" value="Chromosome"/>
</dbReference>
<dbReference type="EMBL" id="CP058909">
    <property type="protein sequence ID" value="QLH82298.1"/>
    <property type="molecule type" value="Genomic_DNA"/>
</dbReference>
<dbReference type="GeneID" id="56083332"/>
<proteinExistence type="predicted"/>
<dbReference type="AlphaFoldDB" id="A0A7D5PCF0"/>
<evidence type="ECO:0000313" key="2">
    <source>
        <dbReference type="Proteomes" id="UP000509346"/>
    </source>
</evidence>
<accession>A0A7D5PCF0</accession>
<keyword evidence="2" id="KW-1185">Reference proteome</keyword>
<dbReference type="RefSeq" id="WP_179922766.1">
    <property type="nucleotide sequence ID" value="NZ_CP058909.1"/>
</dbReference>
<sequence length="106" mass="11778">MSQSNPESANNGNSGPAVQYDYELSCTGMNRETVLEIEDIVRESGIREDRFAFTHVEESDPTGPLIRIKGLERDVAETVITNLRENGLSEIFNDTLTLVILPPNPE</sequence>
<protein>
    <submittedName>
        <fullName evidence="1">Uncharacterized protein</fullName>
    </submittedName>
</protein>
<name>A0A7D5PCF0_9EURY</name>